<evidence type="ECO:0000313" key="7">
    <source>
        <dbReference type="EMBL" id="KAG6516882.1"/>
    </source>
</evidence>
<evidence type="ECO:0000256" key="2">
    <source>
        <dbReference type="ARBA" id="ARBA00023125"/>
    </source>
</evidence>
<dbReference type="SUPFAM" id="SSF101941">
    <property type="entry name" value="NAC domain"/>
    <property type="match status" value="1"/>
</dbReference>
<dbReference type="GO" id="GO:0003677">
    <property type="term" value="F:DNA binding"/>
    <property type="evidence" value="ECO:0007669"/>
    <property type="project" value="UniProtKB-KW"/>
</dbReference>
<accession>A0A8J5H977</accession>
<feature type="region of interest" description="Disordered" evidence="5">
    <location>
        <begin position="430"/>
        <end position="454"/>
    </location>
</feature>
<dbReference type="Gene3D" id="2.170.150.80">
    <property type="entry name" value="NAC domain"/>
    <property type="match status" value="1"/>
</dbReference>
<gene>
    <name evidence="7" type="ORF">ZIOFF_020255</name>
</gene>
<sequence length="598" mass="67549">MRSRLYRTAAKLAPNDLVTYGRDRMKSGDGRKERHWPLDRRRSVKMGIGFPANCITFSLAASFHVLRLASPIWAELGFKTPSYSPLPPSPVGSKPSRAALALSFDRVPQAIVLLYQMYFDIRKEYPWFLWPDFWFICHIQGPCETSSSKTVTIIITIKLSLIRVFKSHFSTIVKNFIIMAKNKLPPGFRFHPTDVELVWFYLKRKIMGKPFRFEAITEIELYKFAPWDLPGKSQLHSKDLEWYFFCARDRKYPNGSRANRTTGNGYWKATGNDKVVVHNSSTIGMRKSLVFHVGKLPKGSRTDWMMYEYRLESKELVDAGFFQCIVYGKLVSIATDAYVLCKIFQKSGSGPKIGEQYGAPFNEEDYDDDTTTEDSFPLGPESLACQTTLFNPVTEQAMTSAVIETSSDHDLLEFDGILLDEFLEFLNSSPPRENAHHEVPDSAVPNGTVDETSSIGPEEISTELENIYSHEPNSNNKASGDNLDGTALSSMLLEFENDQYVELTDFWLTEDNTPCQSTMLNDALTCTHNNLVPMPDSVPYFSNDGSTSMHYAYAGAEITNGQPTINVQQQTEDVGIFAYHPDALESESLLASFTNPFL</sequence>
<dbReference type="GO" id="GO:0006355">
    <property type="term" value="P:regulation of DNA-templated transcription"/>
    <property type="evidence" value="ECO:0007669"/>
    <property type="project" value="InterPro"/>
</dbReference>
<evidence type="ECO:0000256" key="4">
    <source>
        <dbReference type="ARBA" id="ARBA00023242"/>
    </source>
</evidence>
<evidence type="ECO:0000256" key="1">
    <source>
        <dbReference type="ARBA" id="ARBA00023015"/>
    </source>
</evidence>
<evidence type="ECO:0000256" key="5">
    <source>
        <dbReference type="SAM" id="MobiDB-lite"/>
    </source>
</evidence>
<dbReference type="AlphaFoldDB" id="A0A8J5H977"/>
<keyword evidence="4" id="KW-0539">Nucleus</keyword>
<keyword evidence="8" id="KW-1185">Reference proteome</keyword>
<keyword evidence="1" id="KW-0805">Transcription regulation</keyword>
<dbReference type="Proteomes" id="UP000734854">
    <property type="component" value="Unassembled WGS sequence"/>
</dbReference>
<organism evidence="7 8">
    <name type="scientific">Zingiber officinale</name>
    <name type="common">Ginger</name>
    <name type="synonym">Amomum zingiber</name>
    <dbReference type="NCBI Taxonomy" id="94328"/>
    <lineage>
        <taxon>Eukaryota</taxon>
        <taxon>Viridiplantae</taxon>
        <taxon>Streptophyta</taxon>
        <taxon>Embryophyta</taxon>
        <taxon>Tracheophyta</taxon>
        <taxon>Spermatophyta</taxon>
        <taxon>Magnoliopsida</taxon>
        <taxon>Liliopsida</taxon>
        <taxon>Zingiberales</taxon>
        <taxon>Zingiberaceae</taxon>
        <taxon>Zingiber</taxon>
    </lineage>
</organism>
<proteinExistence type="predicted"/>
<feature type="domain" description="NAC" evidence="6">
    <location>
        <begin position="184"/>
        <end position="346"/>
    </location>
</feature>
<reference evidence="7 8" key="1">
    <citation type="submission" date="2020-08" db="EMBL/GenBank/DDBJ databases">
        <title>Plant Genome Project.</title>
        <authorList>
            <person name="Zhang R.-G."/>
        </authorList>
    </citation>
    <scope>NUCLEOTIDE SEQUENCE [LARGE SCALE GENOMIC DNA]</scope>
    <source>
        <tissue evidence="7">Rhizome</tissue>
    </source>
</reference>
<evidence type="ECO:0000256" key="3">
    <source>
        <dbReference type="ARBA" id="ARBA00023163"/>
    </source>
</evidence>
<dbReference type="InterPro" id="IPR036093">
    <property type="entry name" value="NAC_dom_sf"/>
</dbReference>
<comment type="caution">
    <text evidence="7">The sequence shown here is derived from an EMBL/GenBank/DDBJ whole genome shotgun (WGS) entry which is preliminary data.</text>
</comment>
<evidence type="ECO:0000313" key="8">
    <source>
        <dbReference type="Proteomes" id="UP000734854"/>
    </source>
</evidence>
<name>A0A8J5H977_ZINOF</name>
<dbReference type="PROSITE" id="PS51005">
    <property type="entry name" value="NAC"/>
    <property type="match status" value="1"/>
</dbReference>
<dbReference type="Pfam" id="PF02365">
    <property type="entry name" value="NAM"/>
    <property type="match status" value="1"/>
</dbReference>
<dbReference type="PANTHER" id="PTHR31744">
    <property type="entry name" value="PROTEIN CUP-SHAPED COTYLEDON 2-RELATED"/>
    <property type="match status" value="1"/>
</dbReference>
<dbReference type="InterPro" id="IPR003441">
    <property type="entry name" value="NAC-dom"/>
</dbReference>
<keyword evidence="2" id="KW-0238">DNA-binding</keyword>
<protein>
    <recommendedName>
        <fullName evidence="6">NAC domain-containing protein</fullName>
    </recommendedName>
</protein>
<evidence type="ECO:0000259" key="6">
    <source>
        <dbReference type="PROSITE" id="PS51005"/>
    </source>
</evidence>
<dbReference type="PANTHER" id="PTHR31744:SF210">
    <property type="entry name" value="NAC DOMAIN-CONTAINING PROTEIN 86-LIKE"/>
    <property type="match status" value="1"/>
</dbReference>
<keyword evidence="3" id="KW-0804">Transcription</keyword>
<dbReference type="EMBL" id="JACMSC010000006">
    <property type="protein sequence ID" value="KAG6516882.1"/>
    <property type="molecule type" value="Genomic_DNA"/>
</dbReference>